<dbReference type="AlphaFoldDB" id="A0A974SAU2"/>
<accession>A0A974SAU2</accession>
<evidence type="ECO:0000259" key="1">
    <source>
        <dbReference type="Pfam" id="PF16875"/>
    </source>
</evidence>
<organism evidence="2">
    <name type="scientific">Phenylobacterium glaciei</name>
    <dbReference type="NCBI Taxonomy" id="2803784"/>
    <lineage>
        <taxon>Bacteria</taxon>
        <taxon>Pseudomonadati</taxon>
        <taxon>Pseudomonadota</taxon>
        <taxon>Alphaproteobacteria</taxon>
        <taxon>Caulobacterales</taxon>
        <taxon>Caulobacteraceae</taxon>
        <taxon>Phenylobacterium</taxon>
    </lineage>
</organism>
<dbReference type="InterPro" id="IPR038417">
    <property type="entry name" value="Alpga-gal_N_sf"/>
</dbReference>
<evidence type="ECO:0000313" key="2">
    <source>
        <dbReference type="EMBL" id="QQZ52098.1"/>
    </source>
</evidence>
<dbReference type="InterPro" id="IPR031704">
    <property type="entry name" value="Glyco_hydro_36_N"/>
</dbReference>
<gene>
    <name evidence="2" type="ORF">JKL49_26075</name>
</gene>
<proteinExistence type="predicted"/>
<feature type="domain" description="Glycosyl hydrolase family 36 N-terminal" evidence="1">
    <location>
        <begin position="14"/>
        <end position="83"/>
    </location>
</feature>
<dbReference type="EMBL" id="CP068570">
    <property type="protein sequence ID" value="QQZ52098.1"/>
    <property type="molecule type" value="Genomic_DNA"/>
</dbReference>
<dbReference type="Pfam" id="PF16875">
    <property type="entry name" value="Glyco_hydro_36N"/>
    <property type="match status" value="1"/>
</dbReference>
<protein>
    <recommendedName>
        <fullName evidence="1">Glycosyl hydrolase family 36 N-terminal domain-containing protein</fullName>
    </recommendedName>
</protein>
<sequence length="109" mass="11805">MIPDRRLAGGRRLDSPHADLLLFDGRWTREFAPVRQTLATGLIAKENRSGRTSHYAPPFAVVGEQGFSETRGEAFALHLAWSGITASSPSGCATAVFSFRPASCCIRAK</sequence>
<name>A0A974SAU2_9CAUL</name>
<reference evidence="2" key="1">
    <citation type="submission" date="2021-01" db="EMBL/GenBank/DDBJ databases">
        <title>Genome sequence of Phenylobacterium sp. 20VBR1 isolated from a valley glaceir, Ny-Alesund, Svalbard.</title>
        <authorList>
            <person name="Thomas F.A."/>
            <person name="Krishnan K.P."/>
            <person name="Sinha R.K."/>
        </authorList>
    </citation>
    <scope>NUCLEOTIDE SEQUENCE</scope>
    <source>
        <strain evidence="2">20VBR1</strain>
    </source>
</reference>
<dbReference type="Gene3D" id="2.70.98.60">
    <property type="entry name" value="alpha-galactosidase from lactobacil brevis"/>
    <property type="match status" value="1"/>
</dbReference>